<evidence type="ECO:0000256" key="1">
    <source>
        <dbReference type="SAM" id="Phobius"/>
    </source>
</evidence>
<keyword evidence="1" id="KW-0812">Transmembrane</keyword>
<evidence type="ECO:0008006" key="5">
    <source>
        <dbReference type="Google" id="ProtNLM"/>
    </source>
</evidence>
<keyword evidence="1" id="KW-0472">Membrane</keyword>
<name>A0A8S1Y456_PAROT</name>
<evidence type="ECO:0000313" key="4">
    <source>
        <dbReference type="Proteomes" id="UP000683925"/>
    </source>
</evidence>
<feature type="chain" id="PRO_5035873608" description="Transmembrane protein" evidence="2">
    <location>
        <begin position="23"/>
        <end position="339"/>
    </location>
</feature>
<dbReference type="OMA" id="LLAYKCW"/>
<accession>A0A8S1Y456</accession>
<sequence length="339" mass="40238">MIIETIYIWIIWLILKIPQLDIKEKIDAEVYNDFATSNDKFKYSLFNSLFLNLEPKPLPRFKVMQSMNYLIVDNSTIIEYDKELQQINNEDHSICQQKRNHTYMKELLLSFQVINNSNCSISYKQQQYRLKSSDITLKSIQCKDMKMIDQFKYLQKGKVLILACRIMASITLHILFQKNNETKLIQLYEYQISLKELTNLFVLYQAHSSEKFILIINAKLLYFTSNKIEFYKIEQVDEIQFSEDGTQLYAMRKSIVYFVRLQNSKVQLIELIEQQSKVINNRLLAYKCWQSGVLLLTDKGYLRYLEVDIKEQIHTLTIYDGFGVIMIMIALVSIKVNYF</sequence>
<comment type="caution">
    <text evidence="3">The sequence shown here is derived from an EMBL/GenBank/DDBJ whole genome shotgun (WGS) entry which is preliminary data.</text>
</comment>
<protein>
    <recommendedName>
        <fullName evidence="5">Transmembrane protein</fullName>
    </recommendedName>
</protein>
<dbReference type="EMBL" id="CAJJDP010000145">
    <property type="protein sequence ID" value="CAD8208461.1"/>
    <property type="molecule type" value="Genomic_DNA"/>
</dbReference>
<feature type="transmembrane region" description="Helical" evidence="1">
    <location>
        <begin position="316"/>
        <end position="334"/>
    </location>
</feature>
<keyword evidence="4" id="KW-1185">Reference proteome</keyword>
<dbReference type="Proteomes" id="UP000683925">
    <property type="component" value="Unassembled WGS sequence"/>
</dbReference>
<keyword evidence="2" id="KW-0732">Signal</keyword>
<proteinExistence type="predicted"/>
<keyword evidence="1" id="KW-1133">Transmembrane helix</keyword>
<gene>
    <name evidence="3" type="ORF">POCTA_138.1.T1440072</name>
</gene>
<dbReference type="OrthoDB" id="10313409at2759"/>
<organism evidence="3 4">
    <name type="scientific">Paramecium octaurelia</name>
    <dbReference type="NCBI Taxonomy" id="43137"/>
    <lineage>
        <taxon>Eukaryota</taxon>
        <taxon>Sar</taxon>
        <taxon>Alveolata</taxon>
        <taxon>Ciliophora</taxon>
        <taxon>Intramacronucleata</taxon>
        <taxon>Oligohymenophorea</taxon>
        <taxon>Peniculida</taxon>
        <taxon>Parameciidae</taxon>
        <taxon>Paramecium</taxon>
    </lineage>
</organism>
<evidence type="ECO:0000256" key="2">
    <source>
        <dbReference type="SAM" id="SignalP"/>
    </source>
</evidence>
<dbReference type="AlphaFoldDB" id="A0A8S1Y456"/>
<feature type="signal peptide" evidence="2">
    <location>
        <begin position="1"/>
        <end position="22"/>
    </location>
</feature>
<reference evidence="3" key="1">
    <citation type="submission" date="2021-01" db="EMBL/GenBank/DDBJ databases">
        <authorList>
            <consortium name="Genoscope - CEA"/>
            <person name="William W."/>
        </authorList>
    </citation>
    <scope>NUCLEOTIDE SEQUENCE</scope>
</reference>
<evidence type="ECO:0000313" key="3">
    <source>
        <dbReference type="EMBL" id="CAD8208461.1"/>
    </source>
</evidence>